<evidence type="ECO:0000313" key="1">
    <source>
        <dbReference type="EMBL" id="SIT09852.1"/>
    </source>
</evidence>
<sequence length="36" mass="4501">MKSDYVFKKMLKYLKPDKGYIYFDKNIDFRINLHDI</sequence>
<dbReference type="AlphaFoldDB" id="A0A1N7PGY2"/>
<proteinExistence type="predicted"/>
<accession>A0A1N7PGY2</accession>
<gene>
    <name evidence="1" type="ORF">SAMN05421796_11513</name>
</gene>
<name>A0A1N7PGY2_9FLAO</name>
<protein>
    <submittedName>
        <fullName evidence="1">Uncharacterized protein</fullName>
    </submittedName>
</protein>
<dbReference type="EMBL" id="FTOJ01000015">
    <property type="protein sequence ID" value="SIT09852.1"/>
    <property type="molecule type" value="Genomic_DNA"/>
</dbReference>
<reference evidence="2" key="1">
    <citation type="submission" date="2017-01" db="EMBL/GenBank/DDBJ databases">
        <authorList>
            <person name="Varghese N."/>
            <person name="Submissions S."/>
        </authorList>
    </citation>
    <scope>NUCLEOTIDE SEQUENCE [LARGE SCALE GENOMIC DNA]</scope>
    <source>
        <strain evidence="2">DSM 21068</strain>
    </source>
</reference>
<dbReference type="Proteomes" id="UP000186246">
    <property type="component" value="Unassembled WGS sequence"/>
</dbReference>
<organism evidence="1 2">
    <name type="scientific">Chryseobacterium piscicola</name>
    <dbReference type="NCBI Taxonomy" id="551459"/>
    <lineage>
        <taxon>Bacteria</taxon>
        <taxon>Pseudomonadati</taxon>
        <taxon>Bacteroidota</taxon>
        <taxon>Flavobacteriia</taxon>
        <taxon>Flavobacteriales</taxon>
        <taxon>Weeksellaceae</taxon>
        <taxon>Chryseobacterium group</taxon>
        <taxon>Chryseobacterium</taxon>
    </lineage>
</organism>
<evidence type="ECO:0000313" key="2">
    <source>
        <dbReference type="Proteomes" id="UP000186246"/>
    </source>
</evidence>